<dbReference type="InterPro" id="IPR044122">
    <property type="entry name" value="UPF0261_N"/>
</dbReference>
<reference evidence="4 5" key="1">
    <citation type="submission" date="2024-11" db="EMBL/GenBank/DDBJ databases">
        <title>A near-complete genome assembly of Cinchona calisaya.</title>
        <authorList>
            <person name="Lian D.C."/>
            <person name="Zhao X.W."/>
            <person name="Wei L."/>
        </authorList>
    </citation>
    <scope>NUCLEOTIDE SEQUENCE [LARGE SCALE GENOMIC DNA]</scope>
    <source>
        <tissue evidence="4">Nenye</tissue>
    </source>
</reference>
<evidence type="ECO:0000259" key="2">
    <source>
        <dbReference type="Pfam" id="PF09370"/>
    </source>
</evidence>
<comment type="caution">
    <text evidence="4">The sequence shown here is derived from an EMBL/GenBank/DDBJ whole genome shotgun (WGS) entry which is preliminary data.</text>
</comment>
<dbReference type="SUPFAM" id="SSF53697">
    <property type="entry name" value="SIS domain"/>
    <property type="match status" value="1"/>
</dbReference>
<accession>A0ABD3A7E3</accession>
<dbReference type="InterPro" id="IPR051353">
    <property type="entry name" value="Tobamovirus_resist_UPF0261"/>
</dbReference>
<dbReference type="Gene3D" id="3.20.20.70">
    <property type="entry name" value="Aldolase class I"/>
    <property type="match status" value="1"/>
</dbReference>
<sequence>MVENEKIEAMQVFCVGTADTKLEELRFLSESVQSNLKNFSNNSSTKIQVTVVDVSAGAKEVESCGDFKFVPRKDVFSASGEQCPAKLPDDRGKSIAVISKALENFLKKAHGDQVLAGVIGLGGSGGTSLLSSAFRSLPIGIPKVLVSTVASGQTEPYIGTSDLLLYPSVVDICGINNVSRVVLSNAGAAFAGIVIGRIEKSKESRSEGKKFTVGMTMFGVTTPCVNAVKERLAKEGYETLIFHATGVGGRAMEDLVREGFIQGVLDITTTEVADYVVGGVMACDSSRFDAIIEKKIPLVLSVGALDMVNFGARDTIPSHFHQRKIHEHNKQVSLMRTTVDENKKFAAFIADKLNKSLSEICICLPEKGISALDAPGMAFYDPVVTGTLIKEVQKLIETNEGRQVKVFPYHINDMEFANTLADSFLEICANSKDSGRSEATYESVQDIHEDIPGFEMKHTYGAIPYCLSNFPNAKPETLQRTHAMLQHLKDQIRKGKPIIGAGAGTGISAKFEEAGGVDLIVLYNSGRFRMAGRGSLAGLLPFADANAVVVEMANEVLPVVKKVPVLAGVCATDPFRRVDYFLKQLESIGFSGVQNFPTVGLFDGNFRQNLEETGMGYGLEVEMVAKAHEMGLLTTPYAFNVDEAVAMAKAGADIVVAHMGLTTSGSIGAKTALSLDESVDRVQAIAEAVHSVNSDVIVLCHGGPISGPKEAEHVLKNTKGVHGFYGASSLERLPVEQAITATVQQYKSISME</sequence>
<evidence type="ECO:0008006" key="6">
    <source>
        <dbReference type="Google" id="ProtNLM"/>
    </source>
</evidence>
<keyword evidence="5" id="KW-1185">Reference proteome</keyword>
<protein>
    <recommendedName>
        <fullName evidence="6">Tm-1 protein</fullName>
    </recommendedName>
</protein>
<evidence type="ECO:0000313" key="4">
    <source>
        <dbReference type="EMBL" id="KAL3527134.1"/>
    </source>
</evidence>
<name>A0ABD3A7E3_9GENT</name>
<dbReference type="Pfam" id="PF23189">
    <property type="entry name" value="UPF0261_C"/>
    <property type="match status" value="1"/>
</dbReference>
<dbReference type="InterPro" id="IPR046348">
    <property type="entry name" value="SIS_dom_sf"/>
</dbReference>
<dbReference type="CDD" id="cd15488">
    <property type="entry name" value="Tm-1-like"/>
    <property type="match status" value="1"/>
</dbReference>
<evidence type="ECO:0000259" key="1">
    <source>
        <dbReference type="Pfam" id="PF06792"/>
    </source>
</evidence>
<dbReference type="Proteomes" id="UP001630127">
    <property type="component" value="Unassembled WGS sequence"/>
</dbReference>
<dbReference type="Pfam" id="PF06792">
    <property type="entry name" value="UPF0261"/>
    <property type="match status" value="1"/>
</dbReference>
<dbReference type="InterPro" id="IPR013785">
    <property type="entry name" value="Aldolase_TIM"/>
</dbReference>
<dbReference type="InterPro" id="IPR015813">
    <property type="entry name" value="Pyrv/PenolPyrv_kinase-like_dom"/>
</dbReference>
<evidence type="ECO:0000313" key="5">
    <source>
        <dbReference type="Proteomes" id="UP001630127"/>
    </source>
</evidence>
<feature type="domain" description="TIM-barrel" evidence="2">
    <location>
        <begin position="484"/>
        <end position="749"/>
    </location>
</feature>
<dbReference type="AlphaFoldDB" id="A0ABD3A7E3"/>
<dbReference type="PANTHER" id="PTHR31862:SF1">
    <property type="entry name" value="UPF0261 DOMAIN PROTEIN (AFU_ORTHOLOGUE AFUA_1G10120)"/>
    <property type="match status" value="1"/>
</dbReference>
<dbReference type="Gene3D" id="3.40.50.12030">
    <property type="entry name" value="Uncharacterised protein family UPF0261, NC domain"/>
    <property type="match status" value="1"/>
</dbReference>
<dbReference type="SUPFAM" id="SSF51621">
    <property type="entry name" value="Phosphoenolpyruvate/pyruvate domain"/>
    <property type="match status" value="1"/>
</dbReference>
<feature type="domain" description="UPF0261" evidence="3">
    <location>
        <begin position="210"/>
        <end position="427"/>
    </location>
</feature>
<gene>
    <name evidence="4" type="ORF">ACH5RR_011790</name>
</gene>
<dbReference type="Gene3D" id="3.40.50.12020">
    <property type="entry name" value="Uncharacterised protein family UPF0261, NN domain"/>
    <property type="match status" value="1"/>
</dbReference>
<dbReference type="Pfam" id="PF09370">
    <property type="entry name" value="PEP_hydrolase"/>
    <property type="match status" value="1"/>
</dbReference>
<organism evidence="4 5">
    <name type="scientific">Cinchona calisaya</name>
    <dbReference type="NCBI Taxonomy" id="153742"/>
    <lineage>
        <taxon>Eukaryota</taxon>
        <taxon>Viridiplantae</taxon>
        <taxon>Streptophyta</taxon>
        <taxon>Embryophyta</taxon>
        <taxon>Tracheophyta</taxon>
        <taxon>Spermatophyta</taxon>
        <taxon>Magnoliopsida</taxon>
        <taxon>eudicotyledons</taxon>
        <taxon>Gunneridae</taxon>
        <taxon>Pentapetalae</taxon>
        <taxon>asterids</taxon>
        <taxon>lamiids</taxon>
        <taxon>Gentianales</taxon>
        <taxon>Rubiaceae</taxon>
        <taxon>Cinchonoideae</taxon>
        <taxon>Cinchoneae</taxon>
        <taxon>Cinchona</taxon>
    </lineage>
</organism>
<dbReference type="PANTHER" id="PTHR31862">
    <property type="entry name" value="UPF0261 DOMAIN PROTEIN (AFU_ORTHOLOGUE AFUA_1G10120)"/>
    <property type="match status" value="1"/>
</dbReference>
<dbReference type="InterPro" id="IPR009215">
    <property type="entry name" value="TIM-br_IGPS-like"/>
</dbReference>
<dbReference type="InterPro" id="IPR056778">
    <property type="entry name" value="UPF0261_C"/>
</dbReference>
<dbReference type="EMBL" id="JBJUIK010000005">
    <property type="protein sequence ID" value="KAL3527134.1"/>
    <property type="molecule type" value="Genomic_DNA"/>
</dbReference>
<evidence type="ECO:0000259" key="3">
    <source>
        <dbReference type="Pfam" id="PF23189"/>
    </source>
</evidence>
<feature type="domain" description="UPF0261" evidence="1">
    <location>
        <begin position="11"/>
        <end position="195"/>
    </location>
</feature>
<proteinExistence type="predicted"/>
<dbReference type="NCBIfam" id="NF002674">
    <property type="entry name" value="PRK02399.1-2"/>
    <property type="match status" value="1"/>
</dbReference>